<dbReference type="OrthoDB" id="6025662at2"/>
<accession>Q8P964</accession>
<dbReference type="AlphaFoldDB" id="Q8P964"/>
<dbReference type="EnsemblBacteria" id="AAM41291">
    <property type="protein sequence ID" value="AAM41291"/>
    <property type="gene ID" value="XCC2002"/>
</dbReference>
<dbReference type="eggNOG" id="ENOG5031FQ9">
    <property type="taxonomic scope" value="Bacteria"/>
</dbReference>
<dbReference type="Proteomes" id="UP000001010">
    <property type="component" value="Chromosome"/>
</dbReference>
<proteinExistence type="predicted"/>
<name>Q8P964_XANCP</name>
<dbReference type="STRING" id="190485.XCC2002"/>
<protein>
    <submittedName>
        <fullName evidence="1">Uncharacterized protein</fullName>
    </submittedName>
</protein>
<dbReference type="EMBL" id="AE008922">
    <property type="protein sequence ID" value="AAM41291.1"/>
    <property type="molecule type" value="Genomic_DNA"/>
</dbReference>
<dbReference type="KEGG" id="xcc:XCC2002"/>
<organism evidence="1 2">
    <name type="scientific">Xanthomonas campestris pv. campestris (strain ATCC 33913 / DSM 3586 / NCPPB 528 / LMG 568 / P 25)</name>
    <dbReference type="NCBI Taxonomy" id="190485"/>
    <lineage>
        <taxon>Bacteria</taxon>
        <taxon>Pseudomonadati</taxon>
        <taxon>Pseudomonadota</taxon>
        <taxon>Gammaproteobacteria</taxon>
        <taxon>Lysobacterales</taxon>
        <taxon>Lysobacteraceae</taxon>
        <taxon>Xanthomonas</taxon>
    </lineage>
</organism>
<sequence>MHCWHACWHRRMHAAPPSKTRCCRCACRWTHSSALSWRSCWRRRQRHVRCAPCSNHCSAIAWPSPPQNVPRSSIAIRPRSGLSSSMKIQIEGQHLRFRIDEAELAALLDGRSIDNLSRLPSGQGARLVRHSVSLTGGHASCNCATDHWQLSLPRDALEEHARRLPSRDGLTFTFDAGAGHAEHMTLQVTFDVDVRDSARKRLPKS</sequence>
<keyword evidence="2" id="KW-1185">Reference proteome</keyword>
<dbReference type="HOGENOM" id="CLU_1337068_0_0_6"/>
<dbReference type="PATRIC" id="fig|190485.4.peg.2138"/>
<reference evidence="1 2" key="1">
    <citation type="journal article" date="2002" name="Nature">
        <title>Comparison of the genomes of two Xanthomonas pathogens with differing host specificities.</title>
        <authorList>
            <person name="da Silva A.C."/>
            <person name="Ferro J.A."/>
            <person name="Reinach F.C."/>
            <person name="Farah C.S."/>
            <person name="Furlan L.R."/>
            <person name="Quaggio R.B."/>
            <person name="Monteiro-Vitorello C.B."/>
            <person name="Van Sluys M.A."/>
            <person name="Almeida N.F."/>
            <person name="Alves L.M."/>
            <person name="do Amaral A.M."/>
            <person name="Bertolini M.C."/>
            <person name="Camargo L.E."/>
            <person name="Camarotte G."/>
            <person name="Cannavan F."/>
            <person name="Cardozo J."/>
            <person name="Chambergo F."/>
            <person name="Ciapina L.P."/>
            <person name="Cicarelli R.M."/>
            <person name="Coutinho L.L."/>
            <person name="Cursino-Santos J.R."/>
            <person name="El-Dorry H."/>
            <person name="Faria J.B."/>
            <person name="Ferreira A.J."/>
            <person name="Ferreira R.C."/>
            <person name="Ferro M.I."/>
            <person name="Formighieri E.F."/>
            <person name="Franco M.C."/>
            <person name="Greggio C.C."/>
            <person name="Gruber A."/>
            <person name="Katsuyama A.M."/>
            <person name="Kishi L.T."/>
            <person name="Leite R.P."/>
            <person name="Lemos E.G."/>
            <person name="Lemos M.V."/>
            <person name="Locali E.C."/>
            <person name="Machado M.A."/>
            <person name="Madeira A.M."/>
            <person name="Martinez-Rossi N.M."/>
            <person name="Martins E.C."/>
            <person name="Meidanis J."/>
            <person name="Menck C.F."/>
            <person name="Miyaki C.Y."/>
            <person name="Moon D.H."/>
            <person name="Moreira L.M."/>
            <person name="Novo M.T."/>
            <person name="Okura V.K."/>
            <person name="Oliveira M.C."/>
            <person name="Oliveira V.R."/>
            <person name="Pereira H.A."/>
            <person name="Rossi A."/>
            <person name="Sena J.A."/>
            <person name="Silva C."/>
            <person name="de Souza R.F."/>
            <person name="Spinola L.A."/>
            <person name="Takita M.A."/>
            <person name="Tamura R.E."/>
            <person name="Teixeira E.C."/>
            <person name="Tezza R.I."/>
            <person name="Trindade dos Santos M."/>
            <person name="Truffi D."/>
            <person name="Tsai S.M."/>
            <person name="White F.F."/>
            <person name="Setubal J.C."/>
            <person name="Kitajima J.P."/>
        </authorList>
    </citation>
    <scope>NUCLEOTIDE SEQUENCE [LARGE SCALE GENOMIC DNA]</scope>
    <source>
        <strain evidence="2">ATCC 33913 / DSM 3586 / NCPPB 528 / LMG 568 / P 25</strain>
    </source>
</reference>
<gene>
    <name evidence="1" type="ordered locus">XCC2002</name>
</gene>
<evidence type="ECO:0000313" key="2">
    <source>
        <dbReference type="Proteomes" id="UP000001010"/>
    </source>
</evidence>
<evidence type="ECO:0000313" key="1">
    <source>
        <dbReference type="EMBL" id="AAM41291.1"/>
    </source>
</evidence>